<dbReference type="PANTHER" id="PTHR21600">
    <property type="entry name" value="MITOCHONDRIAL RNA PSEUDOURIDINE SYNTHASE"/>
    <property type="match status" value="1"/>
</dbReference>
<comment type="catalytic activity">
    <reaction evidence="1">
        <text>a uridine in RNA = a pseudouridine in RNA</text>
        <dbReference type="Rhea" id="RHEA:48348"/>
        <dbReference type="Rhea" id="RHEA-COMP:12068"/>
        <dbReference type="Rhea" id="RHEA-COMP:12069"/>
        <dbReference type="ChEBI" id="CHEBI:65314"/>
        <dbReference type="ChEBI" id="CHEBI:65315"/>
    </reaction>
</comment>
<feature type="domain" description="Pseudouridine synthase RsuA/RluA-like" evidence="5">
    <location>
        <begin position="83"/>
        <end position="216"/>
    </location>
</feature>
<keyword evidence="7" id="KW-1185">Reference proteome</keyword>
<evidence type="ECO:0000256" key="2">
    <source>
        <dbReference type="ARBA" id="ARBA00010876"/>
    </source>
</evidence>
<dbReference type="InterPro" id="IPR020103">
    <property type="entry name" value="PsdUridine_synth_cat_dom_sf"/>
</dbReference>
<comment type="similarity">
    <text evidence="2">Belongs to the pseudouridine synthase RluA family.</text>
</comment>
<dbReference type="KEGG" id="fro:AALO17_03650"/>
<sequence length="279" mass="30206">MAERLHITADRNGTVEQLLARQPGLSRRQISRLKFLPAGLLVNGIPARSVTPVKPGDDVSLWLHESSHRHPVPYRILFEDALLLVVDKPAGLVVHPSPGHEQDSMQSVLEAALGHPLYLKGRLDKDTSGILVFGKASWVPSLTKTKKRYLALCHGQVQPQVICTPLKLQDRTMVPSLDGKSALTYVTPVRSIPGGTLVSVKIEHGRMHQIRAHMASAGHPLLQDPLYGSSCESGASATEGRAMLHCAAVTLRHPVTGDRLDLAARLPDDFLALCGVSSP</sequence>
<dbReference type="PANTHER" id="PTHR21600:SF87">
    <property type="entry name" value="RNA PSEUDOURIDYLATE SYNTHASE DOMAIN-CONTAINING PROTEIN 1"/>
    <property type="match status" value="1"/>
</dbReference>
<dbReference type="Proteomes" id="UP000069771">
    <property type="component" value="Chromosome"/>
</dbReference>
<dbReference type="EMBL" id="CP011391">
    <property type="protein sequence ID" value="AMK53499.1"/>
    <property type="molecule type" value="Genomic_DNA"/>
</dbReference>
<dbReference type="PATRIC" id="fig|1702221.3.peg.351"/>
<dbReference type="RefSeq" id="WP_067554691.1">
    <property type="nucleotide sequence ID" value="NZ_CP011391.1"/>
</dbReference>
<dbReference type="STRING" id="1702221.AALO17_03650"/>
<evidence type="ECO:0000313" key="7">
    <source>
        <dbReference type="Proteomes" id="UP000069771"/>
    </source>
</evidence>
<dbReference type="SUPFAM" id="SSF55120">
    <property type="entry name" value="Pseudouridine synthase"/>
    <property type="match status" value="1"/>
</dbReference>
<protein>
    <recommendedName>
        <fullName evidence="3">RNA pseudouridylate synthase</fullName>
    </recommendedName>
    <alternativeName>
        <fullName evidence="4">RNA-uridine isomerase</fullName>
    </alternativeName>
</protein>
<name>A0A140DS72_9FIRM</name>
<dbReference type="GeneID" id="78477225"/>
<dbReference type="Pfam" id="PF00849">
    <property type="entry name" value="PseudoU_synth_2"/>
    <property type="match status" value="1"/>
</dbReference>
<dbReference type="AlphaFoldDB" id="A0A140DS72"/>
<reference evidence="6 7" key="1">
    <citation type="journal article" date="2016" name="Gut Pathog.">
        <title>Whole genome sequencing of "Faecalibaculum rodentium" ALO17, isolated from C57BL/6J laboratory mouse feces.</title>
        <authorList>
            <person name="Lim S."/>
            <person name="Chang D.H."/>
            <person name="Ahn S."/>
            <person name="Kim B.C."/>
        </authorList>
    </citation>
    <scope>NUCLEOTIDE SEQUENCE [LARGE SCALE GENOMIC DNA]</scope>
    <source>
        <strain evidence="6 7">Alo17</strain>
    </source>
</reference>
<evidence type="ECO:0000313" key="6">
    <source>
        <dbReference type="EMBL" id="AMK53499.1"/>
    </source>
</evidence>
<dbReference type="GO" id="GO:0140098">
    <property type="term" value="F:catalytic activity, acting on RNA"/>
    <property type="evidence" value="ECO:0007669"/>
    <property type="project" value="UniProtKB-ARBA"/>
</dbReference>
<gene>
    <name evidence="6" type="ORF">AALO17_03650</name>
</gene>
<dbReference type="GO" id="GO:0009982">
    <property type="term" value="F:pseudouridine synthase activity"/>
    <property type="evidence" value="ECO:0007669"/>
    <property type="project" value="InterPro"/>
</dbReference>
<dbReference type="OrthoDB" id="9807829at2"/>
<dbReference type="InterPro" id="IPR006145">
    <property type="entry name" value="PsdUridine_synth_RsuA/RluA"/>
</dbReference>
<dbReference type="Gene3D" id="3.30.2350.10">
    <property type="entry name" value="Pseudouridine synthase"/>
    <property type="match status" value="1"/>
</dbReference>
<dbReference type="GO" id="GO:0003723">
    <property type="term" value="F:RNA binding"/>
    <property type="evidence" value="ECO:0007669"/>
    <property type="project" value="InterPro"/>
</dbReference>
<proteinExistence type="inferred from homology"/>
<dbReference type="InterPro" id="IPR050188">
    <property type="entry name" value="RluA_PseudoU_synthase"/>
</dbReference>
<evidence type="ECO:0000256" key="3">
    <source>
        <dbReference type="ARBA" id="ARBA00031870"/>
    </source>
</evidence>
<evidence type="ECO:0000259" key="5">
    <source>
        <dbReference type="Pfam" id="PF00849"/>
    </source>
</evidence>
<evidence type="ECO:0000256" key="4">
    <source>
        <dbReference type="ARBA" id="ARBA00033164"/>
    </source>
</evidence>
<accession>A0A140DS72</accession>
<dbReference type="GO" id="GO:0000455">
    <property type="term" value="P:enzyme-directed rRNA pseudouridine synthesis"/>
    <property type="evidence" value="ECO:0007669"/>
    <property type="project" value="TreeGrafter"/>
</dbReference>
<dbReference type="CDD" id="cd02869">
    <property type="entry name" value="PseudoU_synth_RluA_like"/>
    <property type="match status" value="1"/>
</dbReference>
<evidence type="ECO:0000256" key="1">
    <source>
        <dbReference type="ARBA" id="ARBA00000073"/>
    </source>
</evidence>
<organism evidence="6 7">
    <name type="scientific">Faecalibaculum rodentium</name>
    <dbReference type="NCBI Taxonomy" id="1702221"/>
    <lineage>
        <taxon>Bacteria</taxon>
        <taxon>Bacillati</taxon>
        <taxon>Bacillota</taxon>
        <taxon>Erysipelotrichia</taxon>
        <taxon>Erysipelotrichales</taxon>
        <taxon>Erysipelotrichaceae</taxon>
        <taxon>Faecalibaculum</taxon>
    </lineage>
</organism>